<dbReference type="InterPro" id="IPR036366">
    <property type="entry name" value="PGBDSf"/>
</dbReference>
<dbReference type="Proteomes" id="UP000198393">
    <property type="component" value="Unassembled WGS sequence"/>
</dbReference>
<evidence type="ECO:0000259" key="1">
    <source>
        <dbReference type="Pfam" id="PF01471"/>
    </source>
</evidence>
<dbReference type="AlphaFoldDB" id="A0A239LV78"/>
<keyword evidence="3" id="KW-1185">Reference proteome</keyword>
<organism evidence="2 3">
    <name type="scientific">Ekhidna lutea</name>
    <dbReference type="NCBI Taxonomy" id="447679"/>
    <lineage>
        <taxon>Bacteria</taxon>
        <taxon>Pseudomonadati</taxon>
        <taxon>Bacteroidota</taxon>
        <taxon>Cytophagia</taxon>
        <taxon>Cytophagales</taxon>
        <taxon>Reichenbachiellaceae</taxon>
        <taxon>Ekhidna</taxon>
    </lineage>
</organism>
<dbReference type="InterPro" id="IPR036365">
    <property type="entry name" value="PGBD-like_sf"/>
</dbReference>
<dbReference type="Pfam" id="PF01471">
    <property type="entry name" value="PG_binding_1"/>
    <property type="match status" value="1"/>
</dbReference>
<reference evidence="2 3" key="1">
    <citation type="submission" date="2017-06" db="EMBL/GenBank/DDBJ databases">
        <authorList>
            <person name="Kim H.J."/>
            <person name="Triplett B.A."/>
        </authorList>
    </citation>
    <scope>NUCLEOTIDE SEQUENCE [LARGE SCALE GENOMIC DNA]</scope>
    <source>
        <strain evidence="2 3">DSM 19307</strain>
    </source>
</reference>
<proteinExistence type="predicted"/>
<protein>
    <submittedName>
        <fullName evidence="2">Putative peptidoglycan binding domain-containing protein</fullName>
    </submittedName>
</protein>
<gene>
    <name evidence="2" type="ORF">SAMN05421640_3408</name>
</gene>
<name>A0A239LV78_EKHLU</name>
<evidence type="ECO:0000313" key="3">
    <source>
        <dbReference type="Proteomes" id="UP000198393"/>
    </source>
</evidence>
<feature type="domain" description="Peptidoglycan binding-like" evidence="1">
    <location>
        <begin position="152"/>
        <end position="207"/>
    </location>
</feature>
<sequence>MKKLLIVVIVITLPLITFFQYKNYRRFHPPVNYEYALAENVDVNYHDPSMVEEYFSKSVEISAFARKAWSNESIDVRFPDENDQTALTQAAYYNQLLARLQHIETLLSQSADLKSRGFNNEDVKLVESGVPENLAKWMAQKDQLIGLSVGSRGEEVWLLQTYLENKGLDHTVDGVFGAATQSALRQFQQNNGLYPSGAMSERTFEKLFLE</sequence>
<accession>A0A239LV78</accession>
<dbReference type="EMBL" id="FZPD01000006">
    <property type="protein sequence ID" value="SNT34275.1"/>
    <property type="molecule type" value="Genomic_DNA"/>
</dbReference>
<dbReference type="SUPFAM" id="SSF47090">
    <property type="entry name" value="PGBD-like"/>
    <property type="match status" value="1"/>
</dbReference>
<dbReference type="RefSeq" id="WP_089358086.1">
    <property type="nucleotide sequence ID" value="NZ_FZPD01000006.1"/>
</dbReference>
<dbReference type="InterPro" id="IPR002477">
    <property type="entry name" value="Peptidoglycan-bd-like"/>
</dbReference>
<dbReference type="Gene3D" id="1.10.101.10">
    <property type="entry name" value="PGBD-like superfamily/PGBD"/>
    <property type="match status" value="1"/>
</dbReference>
<evidence type="ECO:0000313" key="2">
    <source>
        <dbReference type="EMBL" id="SNT34275.1"/>
    </source>
</evidence>
<dbReference type="OrthoDB" id="1143655at2"/>